<protein>
    <submittedName>
        <fullName evidence="1">Uncharacterized protein</fullName>
    </submittedName>
</protein>
<sequence>MRSKTTLKPDIYQLVSLCGGLSHSTYTKESHNLGRVIHKPGIERRCSQSGWFYHEEGRRFPNTDICADS</sequence>
<dbReference type="AlphaFoldDB" id="A0A3P5ZCP7"/>
<organism evidence="1">
    <name type="scientific">Brassica campestris</name>
    <name type="common">Field mustard</name>
    <dbReference type="NCBI Taxonomy" id="3711"/>
    <lineage>
        <taxon>Eukaryota</taxon>
        <taxon>Viridiplantae</taxon>
        <taxon>Streptophyta</taxon>
        <taxon>Embryophyta</taxon>
        <taxon>Tracheophyta</taxon>
        <taxon>Spermatophyta</taxon>
        <taxon>Magnoliopsida</taxon>
        <taxon>eudicotyledons</taxon>
        <taxon>Gunneridae</taxon>
        <taxon>Pentapetalae</taxon>
        <taxon>rosids</taxon>
        <taxon>malvids</taxon>
        <taxon>Brassicales</taxon>
        <taxon>Brassicaceae</taxon>
        <taxon>Brassiceae</taxon>
        <taxon>Brassica</taxon>
    </lineage>
</organism>
<reference evidence="1" key="1">
    <citation type="submission" date="2018-11" db="EMBL/GenBank/DDBJ databases">
        <authorList>
            <consortium name="Genoscope - CEA"/>
            <person name="William W."/>
        </authorList>
    </citation>
    <scope>NUCLEOTIDE SEQUENCE</scope>
</reference>
<evidence type="ECO:0000313" key="1">
    <source>
        <dbReference type="EMBL" id="VDC73444.1"/>
    </source>
</evidence>
<accession>A0A3P5ZCP7</accession>
<dbReference type="EMBL" id="LR031570">
    <property type="protein sequence ID" value="VDC73444.1"/>
    <property type="molecule type" value="Genomic_DNA"/>
</dbReference>
<proteinExistence type="predicted"/>
<gene>
    <name evidence="1" type="ORF">BRAA05T23158Z</name>
</gene>
<name>A0A3P5ZCP7_BRACM</name>